<dbReference type="Pfam" id="PF14034">
    <property type="entry name" value="Spore_YtrH"/>
    <property type="match status" value="1"/>
</dbReference>
<feature type="transmembrane region" description="Helical" evidence="1">
    <location>
        <begin position="56"/>
        <end position="73"/>
    </location>
</feature>
<feature type="transmembrane region" description="Helical" evidence="1">
    <location>
        <begin position="12"/>
        <end position="36"/>
    </location>
</feature>
<evidence type="ECO:0000313" key="2">
    <source>
        <dbReference type="EMBL" id="ACJ32877.1"/>
    </source>
</evidence>
<accession>B7GGS5</accession>
<dbReference type="STRING" id="491915.Aflv_0493"/>
<dbReference type="InterPro" id="IPR025689">
    <property type="entry name" value="Spore_YtrH"/>
</dbReference>
<gene>
    <name evidence="2" type="ordered locus">Aflv_0493</name>
</gene>
<organism evidence="2 3">
    <name type="scientific">Anoxybacillus flavithermus (strain DSM 21510 / WK1)</name>
    <dbReference type="NCBI Taxonomy" id="491915"/>
    <lineage>
        <taxon>Bacteria</taxon>
        <taxon>Bacillati</taxon>
        <taxon>Bacillota</taxon>
        <taxon>Bacilli</taxon>
        <taxon>Bacillales</taxon>
        <taxon>Anoxybacillaceae</taxon>
        <taxon>Anoxybacillus</taxon>
    </lineage>
</organism>
<dbReference type="KEGG" id="afl:Aflv_0493"/>
<keyword evidence="1" id="KW-0812">Transmembrane</keyword>
<evidence type="ECO:0000313" key="3">
    <source>
        <dbReference type="Proteomes" id="UP000000742"/>
    </source>
</evidence>
<dbReference type="HOGENOM" id="CLU_128689_1_0_9"/>
<evidence type="ECO:0000256" key="1">
    <source>
        <dbReference type="SAM" id="Phobius"/>
    </source>
</evidence>
<feature type="transmembrane region" description="Helical" evidence="1">
    <location>
        <begin position="85"/>
        <end position="109"/>
    </location>
</feature>
<dbReference type="eggNOG" id="ENOG50330BE">
    <property type="taxonomic scope" value="Bacteria"/>
</dbReference>
<sequence>MSEMEIKTAFLPAFIQSYFIALGVLVGGALIGGFGAFLSGEPPLTMMYRFASSLKIWALIAAIGGTFDTFYSMERGFFQGETRDVIKQFLLILSATGGAQTGMTFIRWFTQEHGA</sequence>
<reference evidence="2 3" key="1">
    <citation type="journal article" date="2008" name="Genome Biol.">
        <title>Encapsulated in silica: genome, proteome and physiology of the thermophilic bacterium Anoxybacillus flavithermus WK1.</title>
        <authorList>
            <person name="Saw J.H."/>
            <person name="Mountain B.W."/>
            <person name="Feng L."/>
            <person name="Omelchenko M.V."/>
            <person name="Hou S."/>
            <person name="Saito J.A."/>
            <person name="Stott M.B."/>
            <person name="Li D."/>
            <person name="Zhao G."/>
            <person name="Wu J."/>
            <person name="Galperin M.Y."/>
            <person name="Koonin E.V."/>
            <person name="Makarova K.S."/>
            <person name="Wolf Y.I."/>
            <person name="Rigden D.J."/>
            <person name="Dunfield P.F."/>
            <person name="Wang L."/>
            <person name="Alam M."/>
        </authorList>
    </citation>
    <scope>NUCLEOTIDE SEQUENCE [LARGE SCALE GENOMIC DNA]</scope>
    <source>
        <strain evidence="3">DSM 21510 / WK1</strain>
    </source>
</reference>
<protein>
    <submittedName>
        <fullName evidence="2">Uncharacterized conserved membrane protein</fullName>
    </submittedName>
</protein>
<dbReference type="Proteomes" id="UP000000742">
    <property type="component" value="Chromosome"/>
</dbReference>
<dbReference type="EMBL" id="CP000922">
    <property type="protein sequence ID" value="ACJ32877.1"/>
    <property type="molecule type" value="Genomic_DNA"/>
</dbReference>
<dbReference type="AlphaFoldDB" id="B7GGS5"/>
<proteinExistence type="predicted"/>
<keyword evidence="1" id="KW-0472">Membrane</keyword>
<keyword evidence="1" id="KW-1133">Transmembrane helix</keyword>
<name>B7GGS5_ANOFW</name>